<comment type="caution">
    <text evidence="2">The sequence shown here is derived from an EMBL/GenBank/DDBJ whole genome shotgun (WGS) entry which is preliminary data.</text>
</comment>
<dbReference type="Proteomes" id="UP000324376">
    <property type="component" value="Unassembled WGS sequence"/>
</dbReference>
<evidence type="ECO:0000313" key="2">
    <source>
        <dbReference type="EMBL" id="TYP75843.1"/>
    </source>
</evidence>
<evidence type="ECO:0000313" key="3">
    <source>
        <dbReference type="Proteomes" id="UP000324376"/>
    </source>
</evidence>
<dbReference type="EMBL" id="VNHU01000002">
    <property type="protein sequence ID" value="TYP75843.1"/>
    <property type="molecule type" value="Genomic_DNA"/>
</dbReference>
<keyword evidence="3" id="KW-1185">Reference proteome</keyword>
<dbReference type="Pfam" id="PF16242">
    <property type="entry name" value="Pyrid_ox_like"/>
    <property type="match status" value="1"/>
</dbReference>
<evidence type="ECO:0000259" key="1">
    <source>
        <dbReference type="Pfam" id="PF16242"/>
    </source>
</evidence>
<dbReference type="InterPro" id="IPR038725">
    <property type="entry name" value="YdaG_split_barrel_FMN-bd"/>
</dbReference>
<accession>A0A5S5CCW4</accession>
<name>A0A5S5CCW4_9FLAO</name>
<gene>
    <name evidence="2" type="ORF">BD809_10250</name>
</gene>
<dbReference type="OrthoDB" id="1432662at2"/>
<dbReference type="SUPFAM" id="SSF50475">
    <property type="entry name" value="FMN-binding split barrel"/>
    <property type="match status" value="1"/>
</dbReference>
<protein>
    <submittedName>
        <fullName evidence="2">General stress protein 26</fullName>
    </submittedName>
</protein>
<dbReference type="PANTHER" id="PTHR34818:SF1">
    <property type="entry name" value="PROTEIN BLI-3"/>
    <property type="match status" value="1"/>
</dbReference>
<dbReference type="Gene3D" id="2.30.110.10">
    <property type="entry name" value="Electron Transport, Fmn-binding Protein, Chain A"/>
    <property type="match status" value="1"/>
</dbReference>
<dbReference type="PANTHER" id="PTHR34818">
    <property type="entry name" value="PROTEIN BLI-3"/>
    <property type="match status" value="1"/>
</dbReference>
<proteinExistence type="predicted"/>
<reference evidence="2 3" key="1">
    <citation type="submission" date="2019-07" db="EMBL/GenBank/DDBJ databases">
        <title>Genomic Encyclopedia of Archaeal and Bacterial Type Strains, Phase II (KMG-II): from individual species to whole genera.</title>
        <authorList>
            <person name="Goeker M."/>
        </authorList>
    </citation>
    <scope>NUCLEOTIDE SEQUENCE [LARGE SCALE GENOMIC DNA]</scope>
    <source>
        <strain evidence="2 3">DSM 17527</strain>
    </source>
</reference>
<dbReference type="InterPro" id="IPR052917">
    <property type="entry name" value="Stress-Dev_Protein"/>
</dbReference>
<dbReference type="AlphaFoldDB" id="A0A5S5CCW4"/>
<organism evidence="2 3">
    <name type="scientific">Aquimarina intermedia</name>
    <dbReference type="NCBI Taxonomy" id="350814"/>
    <lineage>
        <taxon>Bacteria</taxon>
        <taxon>Pseudomonadati</taxon>
        <taxon>Bacteroidota</taxon>
        <taxon>Flavobacteriia</taxon>
        <taxon>Flavobacteriales</taxon>
        <taxon>Flavobacteriaceae</taxon>
        <taxon>Aquimarina</taxon>
    </lineage>
</organism>
<dbReference type="InterPro" id="IPR012349">
    <property type="entry name" value="Split_barrel_FMN-bd"/>
</dbReference>
<feature type="domain" description="General stress protein FMN-binding split barrel" evidence="1">
    <location>
        <begin position="11"/>
        <end position="157"/>
    </location>
</feature>
<sequence>MSTKDLMRKEALNKLKELAEGIDFTMMDTNLGGKPSHIIPMSTKEVDATGAIWFLSNSNSKHNAYIERDNAVQLIYAKPGDMEYMTVFGHAYITTDRNVIKKYYGKFDDTWFDGIDDPNVTAIKVIPEEAYYWDTKNGKLTTFIKMGVGAVTGKKQDLGVEGELDIE</sequence>
<dbReference type="RefSeq" id="WP_148781477.1">
    <property type="nucleotide sequence ID" value="NZ_VNHU01000002.1"/>
</dbReference>